<organism evidence="10 11">
    <name type="scientific">Lagenidium giganteum</name>
    <dbReference type="NCBI Taxonomy" id="4803"/>
    <lineage>
        <taxon>Eukaryota</taxon>
        <taxon>Sar</taxon>
        <taxon>Stramenopiles</taxon>
        <taxon>Oomycota</taxon>
        <taxon>Peronosporomycetes</taxon>
        <taxon>Pythiales</taxon>
        <taxon>Pythiaceae</taxon>
    </lineage>
</organism>
<dbReference type="AlphaFoldDB" id="A0AAV2ZAN5"/>
<feature type="compositionally biased region" description="Polar residues" evidence="7">
    <location>
        <begin position="1029"/>
        <end position="1053"/>
    </location>
</feature>
<feature type="transmembrane region" description="Helical" evidence="8">
    <location>
        <begin position="678"/>
        <end position="695"/>
    </location>
</feature>
<keyword evidence="5 8" id="KW-1133">Transmembrane helix</keyword>
<feature type="transmembrane region" description="Helical" evidence="8">
    <location>
        <begin position="577"/>
        <end position="601"/>
    </location>
</feature>
<sequence>MTSRTPRRGEADPGLSSTSGSGSGSAQHDGRTAPPSSVDSWAQGSAKDVNDDHYMPLQSPQSQSMRLRLLRQKSSLPMNRADRLVFGMKKMMHLDKARGINDWLDVYESVLFSHDVWMIWIAAFITDVRLSLRIAVGVLLAGVAQTRTNDTTSGKQWVFLPSNYYLGGLTYAAVMVIFAAARNIGGVVEQVWQIGVGVATALVYNFVVFSIVPLTQGHIIHVPVNLGGTAYSISLHDWGICVPLLLLFTFLVFISPVQTNVKKFAVGTNLYFMLTNMSPMNPVNPTTLKNIGDHGTYGTNNLMANLAIYSVVGAVGTLIALLTMFLPYPIFAIRALTKQMHEAPHDIREILNLIVDSYCFRAKDIKEMDFFQMKLIRLMETAQKRLQDMNQLLDNCWWEQVVGFGMCFRFNKTISKQFVKLYASLLKDLHAMKFAIEQESCHWTHVILMKRLQKNLYVLQAETNDLLDEISLNVIQSSTEMPSSKFNNLEANLERVMHKYAALYGELLSSNINSPGDIDKTMPLNLFLYSFHALAHTLLEFEHNFKHKNFTTRYRAKNFVKRSIEAFWTRASYTKSVLFFAFRTTLAVALGICCSTFVFAFDSTIPNAIAMVAEHRIGGTYSNTANRLTGLVAGTVLPSIFNFFICKLSDNVWYNTLNNAVLFIWTVLSMYVYFSGSYLSTAGMVSAFMTASVLLDHSCRRTVSSTLSYSSLTGNSLGILILMVVELLLHPQSAKGLLRVNVQRMLTHFEDAFTKIFSHHVCLDRSTHRDSVKLCRLTEKERHELRHLLSVTIPEMLVSQEKLLREASLEPVLWRPMFSVAKYTQVLEICRTLLDHIRILFDLIEWHEKRKGSGVEAPISRPRTTTIDAQASQSGGAGAAQMPAHIMEDWMTAQEEFLQSVEETLDTLRTLFGEAFSYAEAADNAIFMQMKEAFRIADVHRRGEVDAQELGVLLEKIVPFAAQNGNVQLEQYVDEFMKMVDQNKDGKVSFAEFMNALNHGFRLELEIYENIRSNATTLNVTKNEGRGSSPRQRAFTNKSGRTLPHCSSSIQSQDDVHSSFSSYQGDLSKGAGYLAQSDSLTSSTKTKTVNGKDVVLLDQSFFQEDFTDSNNHFGDSNKTLESRVSIESVGMNDALLNVESFTIKEAAAQFKRSYCEYLLKRSCTELVPMEDFILMSCLICGTDEIAMNLSKLNAVAAT</sequence>
<dbReference type="Proteomes" id="UP001146120">
    <property type="component" value="Unassembled WGS sequence"/>
</dbReference>
<dbReference type="PANTHER" id="PTHR30509">
    <property type="entry name" value="P-HYDROXYBENZOIC ACID EFFLUX PUMP SUBUNIT-RELATED"/>
    <property type="match status" value="1"/>
</dbReference>
<evidence type="ECO:0000256" key="1">
    <source>
        <dbReference type="ARBA" id="ARBA00004651"/>
    </source>
</evidence>
<dbReference type="GO" id="GO:0005886">
    <property type="term" value="C:plasma membrane"/>
    <property type="evidence" value="ECO:0007669"/>
    <property type="project" value="UniProtKB-SubCell"/>
</dbReference>
<keyword evidence="11" id="KW-1185">Reference proteome</keyword>
<comment type="subcellular location">
    <subcellularLocation>
        <location evidence="1">Cell membrane</location>
        <topology evidence="1">Multi-pass membrane protein</topology>
    </subcellularLocation>
</comment>
<dbReference type="InterPro" id="IPR011992">
    <property type="entry name" value="EF-hand-dom_pair"/>
</dbReference>
<evidence type="ECO:0000256" key="8">
    <source>
        <dbReference type="SAM" id="Phobius"/>
    </source>
</evidence>
<dbReference type="InterPro" id="IPR002048">
    <property type="entry name" value="EF_hand_dom"/>
</dbReference>
<keyword evidence="6 8" id="KW-0472">Membrane</keyword>
<feature type="domain" description="EF-hand" evidence="9">
    <location>
        <begin position="968"/>
        <end position="1003"/>
    </location>
</feature>
<reference evidence="10" key="2">
    <citation type="journal article" date="2023" name="Microbiol Resour">
        <title>Decontamination and Annotation of the Draft Genome Sequence of the Oomycete Lagenidium giganteum ARSEF 373.</title>
        <authorList>
            <person name="Morgan W.R."/>
            <person name="Tartar A."/>
        </authorList>
    </citation>
    <scope>NUCLEOTIDE SEQUENCE</scope>
    <source>
        <strain evidence="10">ARSEF 373</strain>
    </source>
</reference>
<evidence type="ECO:0000259" key="9">
    <source>
        <dbReference type="PROSITE" id="PS50222"/>
    </source>
</evidence>
<gene>
    <name evidence="10" type="ORF">N0F65_003331</name>
</gene>
<dbReference type="InterPro" id="IPR018247">
    <property type="entry name" value="EF_Hand_1_Ca_BS"/>
</dbReference>
<evidence type="ECO:0000256" key="7">
    <source>
        <dbReference type="SAM" id="MobiDB-lite"/>
    </source>
</evidence>
<keyword evidence="2" id="KW-1003">Cell membrane</keyword>
<proteinExistence type="predicted"/>
<feature type="transmembrane region" description="Helical" evidence="8">
    <location>
        <begin position="235"/>
        <end position="254"/>
    </location>
</feature>
<evidence type="ECO:0000256" key="3">
    <source>
        <dbReference type="ARBA" id="ARBA00022692"/>
    </source>
</evidence>
<comment type="caution">
    <text evidence="10">The sequence shown here is derived from an EMBL/GenBank/DDBJ whole genome shotgun (WGS) entry which is preliminary data.</text>
</comment>
<evidence type="ECO:0000256" key="4">
    <source>
        <dbReference type="ARBA" id="ARBA00022837"/>
    </source>
</evidence>
<reference evidence="10" key="1">
    <citation type="submission" date="2022-11" db="EMBL/GenBank/DDBJ databases">
        <authorList>
            <person name="Morgan W.R."/>
            <person name="Tartar A."/>
        </authorList>
    </citation>
    <scope>NUCLEOTIDE SEQUENCE</scope>
    <source>
        <strain evidence="10">ARSEF 373</strain>
    </source>
</reference>
<protein>
    <recommendedName>
        <fullName evidence="9">EF-hand domain-containing protein</fullName>
    </recommendedName>
</protein>
<feature type="region of interest" description="Disordered" evidence="7">
    <location>
        <begin position="1"/>
        <end position="62"/>
    </location>
</feature>
<dbReference type="Pfam" id="PF13499">
    <property type="entry name" value="EF-hand_7"/>
    <property type="match status" value="1"/>
</dbReference>
<dbReference type="CDD" id="cd00051">
    <property type="entry name" value="EFh"/>
    <property type="match status" value="1"/>
</dbReference>
<dbReference type="SUPFAM" id="SSF47473">
    <property type="entry name" value="EF-hand"/>
    <property type="match status" value="1"/>
</dbReference>
<accession>A0AAV2ZAN5</accession>
<evidence type="ECO:0000256" key="5">
    <source>
        <dbReference type="ARBA" id="ARBA00022989"/>
    </source>
</evidence>
<feature type="compositionally biased region" description="Polar residues" evidence="7">
    <location>
        <begin position="34"/>
        <end position="43"/>
    </location>
</feature>
<feature type="transmembrane region" description="Helical" evidence="8">
    <location>
        <begin position="707"/>
        <end position="729"/>
    </location>
</feature>
<name>A0AAV2ZAN5_9STRA</name>
<feature type="transmembrane region" description="Helical" evidence="8">
    <location>
        <begin position="164"/>
        <end position="185"/>
    </location>
</feature>
<dbReference type="PROSITE" id="PS00018">
    <property type="entry name" value="EF_HAND_1"/>
    <property type="match status" value="1"/>
</dbReference>
<keyword evidence="4" id="KW-0106">Calcium</keyword>
<feature type="transmembrane region" description="Helical" evidence="8">
    <location>
        <begin position="191"/>
        <end position="214"/>
    </location>
</feature>
<dbReference type="GO" id="GO:0005509">
    <property type="term" value="F:calcium ion binding"/>
    <property type="evidence" value="ECO:0007669"/>
    <property type="project" value="InterPro"/>
</dbReference>
<feature type="region of interest" description="Disordered" evidence="7">
    <location>
        <begin position="1020"/>
        <end position="1053"/>
    </location>
</feature>
<dbReference type="PANTHER" id="PTHR30509:SF9">
    <property type="entry name" value="MULTIDRUG RESISTANCE PROTEIN MDTO"/>
    <property type="match status" value="1"/>
</dbReference>
<feature type="transmembrane region" description="Helical" evidence="8">
    <location>
        <begin position="652"/>
        <end position="672"/>
    </location>
</feature>
<dbReference type="EMBL" id="DAKRPA010000023">
    <property type="protein sequence ID" value="DBA03084.1"/>
    <property type="molecule type" value="Genomic_DNA"/>
</dbReference>
<evidence type="ECO:0000256" key="2">
    <source>
        <dbReference type="ARBA" id="ARBA00022475"/>
    </source>
</evidence>
<evidence type="ECO:0000313" key="11">
    <source>
        <dbReference type="Proteomes" id="UP001146120"/>
    </source>
</evidence>
<dbReference type="PROSITE" id="PS50222">
    <property type="entry name" value="EF_HAND_2"/>
    <property type="match status" value="1"/>
</dbReference>
<evidence type="ECO:0000256" key="6">
    <source>
        <dbReference type="ARBA" id="ARBA00023136"/>
    </source>
</evidence>
<keyword evidence="3 8" id="KW-0812">Transmembrane</keyword>
<evidence type="ECO:0000313" key="10">
    <source>
        <dbReference type="EMBL" id="DBA03084.1"/>
    </source>
</evidence>
<feature type="transmembrane region" description="Helical" evidence="8">
    <location>
        <begin position="628"/>
        <end position="645"/>
    </location>
</feature>
<dbReference type="SMART" id="SM00054">
    <property type="entry name" value="EFh"/>
    <property type="match status" value="2"/>
</dbReference>
<feature type="transmembrane region" description="Helical" evidence="8">
    <location>
        <begin position="306"/>
        <end position="331"/>
    </location>
</feature>
<dbReference type="Gene3D" id="1.10.238.10">
    <property type="entry name" value="EF-hand"/>
    <property type="match status" value="1"/>
</dbReference>